<name>A0A9N9JIC4_9GLOM</name>
<dbReference type="PANTHER" id="PTHR11566">
    <property type="entry name" value="DYNAMIN"/>
    <property type="match status" value="1"/>
</dbReference>
<feature type="non-terminal residue" evidence="2">
    <location>
        <position position="1"/>
    </location>
</feature>
<dbReference type="GO" id="GO:0048312">
    <property type="term" value="P:intracellular distribution of mitochondria"/>
    <property type="evidence" value="ECO:0007669"/>
    <property type="project" value="TreeGrafter"/>
</dbReference>
<reference evidence="2" key="1">
    <citation type="submission" date="2021-06" db="EMBL/GenBank/DDBJ databases">
        <authorList>
            <person name="Kallberg Y."/>
            <person name="Tangrot J."/>
            <person name="Rosling A."/>
        </authorList>
    </citation>
    <scope>NUCLEOTIDE SEQUENCE</scope>
    <source>
        <strain evidence="2">MA453B</strain>
    </source>
</reference>
<dbReference type="PANTHER" id="PTHR11566:SF220">
    <property type="entry name" value="VACUOLAR PROTEIN SORTING-ASSOCIATED PROTEIN 1"/>
    <property type="match status" value="1"/>
</dbReference>
<dbReference type="Pfam" id="PF02212">
    <property type="entry name" value="GED"/>
    <property type="match status" value="1"/>
</dbReference>
<dbReference type="Gene3D" id="1.20.120.1240">
    <property type="entry name" value="Dynamin, middle domain"/>
    <property type="match status" value="1"/>
</dbReference>
<dbReference type="Proteomes" id="UP000789405">
    <property type="component" value="Unassembled WGS sequence"/>
</dbReference>
<dbReference type="GO" id="GO:0000266">
    <property type="term" value="P:mitochondrial fission"/>
    <property type="evidence" value="ECO:0007669"/>
    <property type="project" value="TreeGrafter"/>
</dbReference>
<protein>
    <submittedName>
        <fullName evidence="2">17039_t:CDS:1</fullName>
    </submittedName>
</protein>
<dbReference type="GO" id="GO:0006897">
    <property type="term" value="P:endocytosis"/>
    <property type="evidence" value="ECO:0007669"/>
    <property type="project" value="TreeGrafter"/>
</dbReference>
<dbReference type="InterPro" id="IPR003130">
    <property type="entry name" value="GED"/>
</dbReference>
<dbReference type="SMART" id="SM00302">
    <property type="entry name" value="GED"/>
    <property type="match status" value="1"/>
</dbReference>
<dbReference type="GO" id="GO:0016020">
    <property type="term" value="C:membrane"/>
    <property type="evidence" value="ECO:0007669"/>
    <property type="project" value="TreeGrafter"/>
</dbReference>
<dbReference type="GO" id="GO:0005874">
    <property type="term" value="C:microtubule"/>
    <property type="evidence" value="ECO:0007669"/>
    <property type="project" value="TreeGrafter"/>
</dbReference>
<dbReference type="PROSITE" id="PS51388">
    <property type="entry name" value="GED"/>
    <property type="match status" value="1"/>
</dbReference>
<evidence type="ECO:0000313" key="3">
    <source>
        <dbReference type="Proteomes" id="UP000789405"/>
    </source>
</evidence>
<dbReference type="EMBL" id="CAJVPY010022311">
    <property type="protein sequence ID" value="CAG8782430.1"/>
    <property type="molecule type" value="Genomic_DNA"/>
</dbReference>
<dbReference type="GO" id="GO:0005525">
    <property type="term" value="F:GTP binding"/>
    <property type="evidence" value="ECO:0007669"/>
    <property type="project" value="InterPro"/>
</dbReference>
<organism evidence="2 3">
    <name type="scientific">Dentiscutata erythropus</name>
    <dbReference type="NCBI Taxonomy" id="1348616"/>
    <lineage>
        <taxon>Eukaryota</taxon>
        <taxon>Fungi</taxon>
        <taxon>Fungi incertae sedis</taxon>
        <taxon>Mucoromycota</taxon>
        <taxon>Glomeromycotina</taxon>
        <taxon>Glomeromycetes</taxon>
        <taxon>Diversisporales</taxon>
        <taxon>Gigasporaceae</taxon>
        <taxon>Dentiscutata</taxon>
    </lineage>
</organism>
<comment type="caution">
    <text evidence="2">The sequence shown here is derived from an EMBL/GenBank/DDBJ whole genome shotgun (WGS) entry which is preliminary data.</text>
</comment>
<evidence type="ECO:0000313" key="2">
    <source>
        <dbReference type="EMBL" id="CAG8782430.1"/>
    </source>
</evidence>
<dbReference type="InterPro" id="IPR022812">
    <property type="entry name" value="Dynamin"/>
</dbReference>
<gene>
    <name evidence="2" type="ORF">DERYTH_LOCUS19808</name>
</gene>
<dbReference type="GO" id="GO:0005737">
    <property type="term" value="C:cytoplasm"/>
    <property type="evidence" value="ECO:0007669"/>
    <property type="project" value="TreeGrafter"/>
</dbReference>
<proteinExistence type="predicted"/>
<feature type="domain" description="GED" evidence="1">
    <location>
        <begin position="1"/>
        <end position="81"/>
    </location>
</feature>
<dbReference type="OrthoDB" id="5061070at2759"/>
<evidence type="ECO:0000259" key="1">
    <source>
        <dbReference type="PROSITE" id="PS51388"/>
    </source>
</evidence>
<sequence length="81" mass="9618">TLIQSYFNIVKRTIVDMVPKAVMLNLVSYAKEELQRELLQELYKAEVLDELLKESDYTQQRRKECKKMIEALQRADEVNLL</sequence>
<accession>A0A9N9JIC4</accession>
<dbReference type="GO" id="GO:0003924">
    <property type="term" value="F:GTPase activity"/>
    <property type="evidence" value="ECO:0007669"/>
    <property type="project" value="InterPro"/>
</dbReference>
<keyword evidence="3" id="KW-1185">Reference proteome</keyword>
<dbReference type="AlphaFoldDB" id="A0A9N9JIC4"/>
<dbReference type="GO" id="GO:0008017">
    <property type="term" value="F:microtubule binding"/>
    <property type="evidence" value="ECO:0007669"/>
    <property type="project" value="TreeGrafter"/>
</dbReference>
<dbReference type="GO" id="GO:0016559">
    <property type="term" value="P:peroxisome fission"/>
    <property type="evidence" value="ECO:0007669"/>
    <property type="project" value="TreeGrafter"/>
</dbReference>
<dbReference type="InterPro" id="IPR020850">
    <property type="entry name" value="GED_dom"/>
</dbReference>